<gene>
    <name evidence="3" type="ORF">NCTC7807_03782</name>
</gene>
<dbReference type="PROSITE" id="PS51819">
    <property type="entry name" value="VOC"/>
    <property type="match status" value="2"/>
</dbReference>
<dbReference type="EMBL" id="UHID01000007">
    <property type="protein sequence ID" value="SUP59725.1"/>
    <property type="molecule type" value="Genomic_DNA"/>
</dbReference>
<feature type="domain" description="VOC" evidence="2">
    <location>
        <begin position="26"/>
        <end position="140"/>
    </location>
</feature>
<sequence length="278" mass="29237">MRVVRGQGMDQRTGLDAGSERPVPGTPCWVSLMVDDLAATQEFYARLFGWEFQPGSRQLGPYTRASLDGRVVAGLGRRPEGRTLPVAWTPYLATDDVDETAGTVRHCGGTVAVGPLDAEDAGRLAVAADPSGAVFGIWQGREHRGAAVEGVAGSVLWHELETPETTGVLPFYQAVFGYDVDPAPVGDSATLLLEKRPVASVEGVGPALGEGGAPRWRTHFAVDDPDETVNRVIELGGRVQRPPREGTYGRTATVADPAGAVFTVARPRPQAGAAGTAA</sequence>
<dbReference type="Gene3D" id="3.10.180.10">
    <property type="entry name" value="2,3-Dihydroxybiphenyl 1,2-Dioxygenase, domain 1"/>
    <property type="match status" value="2"/>
</dbReference>
<dbReference type="PANTHER" id="PTHR33993">
    <property type="entry name" value="GLYOXALASE-RELATED"/>
    <property type="match status" value="1"/>
</dbReference>
<reference evidence="3 4" key="1">
    <citation type="submission" date="2018-06" db="EMBL/GenBank/DDBJ databases">
        <authorList>
            <consortium name="Pathogen Informatics"/>
            <person name="Doyle S."/>
        </authorList>
    </citation>
    <scope>NUCLEOTIDE SEQUENCE [LARGE SCALE GENOMIC DNA]</scope>
    <source>
        <strain evidence="3 4">NCTC7807</strain>
    </source>
</reference>
<evidence type="ECO:0000313" key="4">
    <source>
        <dbReference type="Proteomes" id="UP000254150"/>
    </source>
</evidence>
<dbReference type="InterPro" id="IPR029068">
    <property type="entry name" value="Glyas_Bleomycin-R_OHBP_Dase"/>
</dbReference>
<dbReference type="AlphaFoldDB" id="A0A380P3L4"/>
<accession>A0A380P3L4</accession>
<dbReference type="GeneID" id="95073290"/>
<dbReference type="CDD" id="cd07247">
    <property type="entry name" value="SgaA_N_like"/>
    <property type="match status" value="1"/>
</dbReference>
<dbReference type="InterPro" id="IPR052164">
    <property type="entry name" value="Anthracycline_SecMetBiosynth"/>
</dbReference>
<evidence type="ECO:0000256" key="1">
    <source>
        <dbReference type="SAM" id="MobiDB-lite"/>
    </source>
</evidence>
<feature type="region of interest" description="Disordered" evidence="1">
    <location>
        <begin position="1"/>
        <end position="21"/>
    </location>
</feature>
<name>A0A380P3L4_STRGR</name>
<organism evidence="3 4">
    <name type="scientific">Streptomyces griseus</name>
    <dbReference type="NCBI Taxonomy" id="1911"/>
    <lineage>
        <taxon>Bacteria</taxon>
        <taxon>Bacillati</taxon>
        <taxon>Actinomycetota</taxon>
        <taxon>Actinomycetes</taxon>
        <taxon>Kitasatosporales</taxon>
        <taxon>Streptomycetaceae</taxon>
        <taxon>Streptomyces</taxon>
    </lineage>
</organism>
<proteinExistence type="predicted"/>
<feature type="domain" description="VOC" evidence="2">
    <location>
        <begin position="154"/>
        <end position="267"/>
    </location>
</feature>
<evidence type="ECO:0000259" key="2">
    <source>
        <dbReference type="PROSITE" id="PS51819"/>
    </source>
</evidence>
<dbReference type="InterPro" id="IPR037523">
    <property type="entry name" value="VOC_core"/>
</dbReference>
<dbReference type="Pfam" id="PF18029">
    <property type="entry name" value="Glyoxalase_6"/>
    <property type="match status" value="2"/>
</dbReference>
<dbReference type="PANTHER" id="PTHR33993:SF10">
    <property type="entry name" value="CONSERVED PROTEIN"/>
    <property type="match status" value="1"/>
</dbReference>
<protein>
    <submittedName>
        <fullName evidence="3">Hydroxylase</fullName>
    </submittedName>
</protein>
<dbReference type="Proteomes" id="UP000254150">
    <property type="component" value="Unassembled WGS sequence"/>
</dbReference>
<dbReference type="InterPro" id="IPR041581">
    <property type="entry name" value="Glyoxalase_6"/>
</dbReference>
<dbReference type="RefSeq" id="WP_115069034.1">
    <property type="nucleotide sequence ID" value="NZ_UHID01000007.1"/>
</dbReference>
<dbReference type="SUPFAM" id="SSF54593">
    <property type="entry name" value="Glyoxalase/Bleomycin resistance protein/Dihydroxybiphenyl dioxygenase"/>
    <property type="match status" value="2"/>
</dbReference>
<evidence type="ECO:0000313" key="3">
    <source>
        <dbReference type="EMBL" id="SUP59725.1"/>
    </source>
</evidence>